<evidence type="ECO:0008006" key="3">
    <source>
        <dbReference type="Google" id="ProtNLM"/>
    </source>
</evidence>
<dbReference type="Pfam" id="PF09966">
    <property type="entry name" value="DUF2200"/>
    <property type="match status" value="1"/>
</dbReference>
<dbReference type="EMBL" id="BFFP01000055">
    <property type="protein sequence ID" value="GBG95780.1"/>
    <property type="molecule type" value="Genomic_DNA"/>
</dbReference>
<dbReference type="Proteomes" id="UP000286848">
    <property type="component" value="Unassembled WGS sequence"/>
</dbReference>
<protein>
    <recommendedName>
        <fullName evidence="3">DUF2200 domain-containing protein</fullName>
    </recommendedName>
</protein>
<dbReference type="AlphaFoldDB" id="A0A401IW58"/>
<evidence type="ECO:0000313" key="2">
    <source>
        <dbReference type="Proteomes" id="UP000286848"/>
    </source>
</evidence>
<sequence>MKNDDRITKLKFAQVYPLYLQKVERKERTKEELDEVLKWLTGYDEAGLQAQLVSDADLAAFFEHTPQINPAASQIKGVICGIRVEEITDPLVQKIRWMDKVVDELAKGKALEKVMRQVD</sequence>
<dbReference type="InterPro" id="IPR023204">
    <property type="entry name" value="SP1917_dom_sf"/>
</dbReference>
<keyword evidence="2" id="KW-1185">Reference proteome</keyword>
<gene>
    <name evidence="1" type="ORF">LFYK43_22390</name>
</gene>
<dbReference type="PIRSF" id="PIRSF033199">
    <property type="entry name" value="UCP033199"/>
    <property type="match status" value="1"/>
</dbReference>
<dbReference type="OrthoDB" id="3192540at2"/>
<name>A0A401IW58_9LACO</name>
<accession>A0A401IW58</accession>
<dbReference type="Gene3D" id="1.10.8.290">
    <property type="entry name" value="uncharacterized protein sp1917 domain"/>
    <property type="match status" value="1"/>
</dbReference>
<evidence type="ECO:0000313" key="1">
    <source>
        <dbReference type="EMBL" id="GBG95780.1"/>
    </source>
</evidence>
<organism evidence="1 2">
    <name type="scientific">Ligilactobacillus salitolerans</name>
    <dbReference type="NCBI Taxonomy" id="1808352"/>
    <lineage>
        <taxon>Bacteria</taxon>
        <taxon>Bacillati</taxon>
        <taxon>Bacillota</taxon>
        <taxon>Bacilli</taxon>
        <taxon>Lactobacillales</taxon>
        <taxon>Lactobacillaceae</taxon>
        <taxon>Ligilactobacillus</taxon>
    </lineage>
</organism>
<dbReference type="InterPro" id="IPR014580">
    <property type="entry name" value="UCP033199"/>
</dbReference>
<dbReference type="RefSeq" id="WP_124978377.1">
    <property type="nucleotide sequence ID" value="NZ_BFFP01000055.1"/>
</dbReference>
<comment type="caution">
    <text evidence="1">The sequence shown here is derived from an EMBL/GenBank/DDBJ whole genome shotgun (WGS) entry which is preliminary data.</text>
</comment>
<proteinExistence type="predicted"/>
<reference evidence="1 2" key="1">
    <citation type="journal article" date="2019" name="Int. J. Syst. Evol. Microbiol.">
        <title>Lactobacillus salitolerans sp. nov., a novel lactic acid bacterium isolated from spent mushroom substrates.</title>
        <authorList>
            <person name="Tohno M."/>
            <person name="Tanizawa Y."/>
            <person name="Kojima Y."/>
            <person name="Sakamoto M."/>
            <person name="Nakamura Y."/>
            <person name="Ohkuma M."/>
            <person name="Kobayashi H."/>
        </authorList>
    </citation>
    <scope>NUCLEOTIDE SEQUENCE [LARGE SCALE GENOMIC DNA]</scope>
    <source>
        <strain evidence="1 2">YK43</strain>
    </source>
</reference>